<dbReference type="InterPro" id="IPR001841">
    <property type="entry name" value="Znf_RING"/>
</dbReference>
<keyword evidence="7" id="KW-0479">Metal-binding</keyword>
<dbReference type="PANTHER" id="PTHR48178">
    <property type="entry name" value="PEROXISOME BIOGENESIS FACTOR 2"/>
    <property type="match status" value="1"/>
</dbReference>
<sequence>MSITYIPRVTQLDSLQLDTELEELFKQKIFQATKYFEPGLLQPILPEIDLSIRTWLFLNSVKTNKSTFGQQMLSLKYKPDNFARSKLYWYFVYAIGLKYLRDRALYSFTSNTRVQNFLSKIETFQLVGDILNFLRFIQSGKHPALIDFILGLELTADKLTREDLTDFSWTRELLWHNLIVRTVLSLVNMFGLKQRMTTILKYMWWKNRKSYKASASQATMTLNTTCAFCNEKPVLPHIMGCSHIFCYYCLSANKTADPDFTCPKCDYNGKEVTKYIVAMSSKKLDYSSFGVTHHIWNGIAKLLVLLVFAIVNVSVETGLPVSDVVDSSHRTVRFHQRIYLWCLQQLLLEWKLFDGILTVLYIARPVQLAVLLSIESRLVQNNESQMELSIERLVMYIELPIVLRNELEKSIVPMPFAELN</sequence>
<comment type="subcellular location">
    <subcellularLocation>
        <location evidence="1">Peroxisome membrane</location>
        <topology evidence="1">Multi-pass membrane protein</topology>
    </subcellularLocation>
</comment>
<evidence type="ECO:0000256" key="10">
    <source>
        <dbReference type="ARBA" id="ARBA00022833"/>
    </source>
</evidence>
<dbReference type="KEGG" id="dpl:KGM_215878"/>
<protein>
    <recommendedName>
        <fullName evidence="18">Peroxisome biogenesis factor 2</fullName>
        <ecNumber evidence="17">2.3.2.36</ecNumber>
    </recommendedName>
    <alternativeName>
        <fullName evidence="15">Peroxin-2</fullName>
    </alternativeName>
</protein>
<proteinExistence type="inferred from homology"/>
<evidence type="ECO:0000256" key="18">
    <source>
        <dbReference type="ARBA" id="ARBA00034543"/>
    </source>
</evidence>
<evidence type="ECO:0000256" key="15">
    <source>
        <dbReference type="ARBA" id="ARBA00032511"/>
    </source>
</evidence>
<keyword evidence="11" id="KW-0653">Protein transport</keyword>
<keyword evidence="10" id="KW-0862">Zinc</keyword>
<keyword evidence="4" id="KW-0813">Transport</keyword>
<evidence type="ECO:0000256" key="19">
    <source>
        <dbReference type="PROSITE-ProRule" id="PRU00175"/>
    </source>
</evidence>
<evidence type="ECO:0000256" key="7">
    <source>
        <dbReference type="ARBA" id="ARBA00022723"/>
    </source>
</evidence>
<dbReference type="FunCoup" id="A0A212EXC6">
    <property type="interactions" value="1000"/>
</dbReference>
<dbReference type="Gene3D" id="3.30.40.10">
    <property type="entry name" value="Zinc/RING finger domain, C3HC4 (zinc finger)"/>
    <property type="match status" value="1"/>
</dbReference>
<dbReference type="InterPro" id="IPR013083">
    <property type="entry name" value="Znf_RING/FYVE/PHD"/>
</dbReference>
<keyword evidence="22" id="KW-1185">Reference proteome</keyword>
<name>A0A212EXC6_DANPL</name>
<dbReference type="STRING" id="278856.A0A212EXC6"/>
<dbReference type="InterPro" id="IPR045859">
    <property type="entry name" value="RING-HC_PEX2"/>
</dbReference>
<evidence type="ECO:0000256" key="2">
    <source>
        <dbReference type="ARBA" id="ARBA00004906"/>
    </source>
</evidence>
<comment type="similarity">
    <text evidence="3">Belongs to the pex2/pex10/pex12 family.</text>
</comment>
<evidence type="ECO:0000256" key="9">
    <source>
        <dbReference type="ARBA" id="ARBA00022786"/>
    </source>
</evidence>
<evidence type="ECO:0000256" key="14">
    <source>
        <dbReference type="ARBA" id="ARBA00023140"/>
    </source>
</evidence>
<dbReference type="AlphaFoldDB" id="A0A212EXC6"/>
<comment type="caution">
    <text evidence="21">The sequence shown here is derived from an EMBL/GenBank/DDBJ whole genome shotgun (WGS) entry which is preliminary data.</text>
</comment>
<dbReference type="GO" id="GO:0061630">
    <property type="term" value="F:ubiquitin protein ligase activity"/>
    <property type="evidence" value="ECO:0007669"/>
    <property type="project" value="UniProtKB-EC"/>
</dbReference>
<evidence type="ECO:0000256" key="16">
    <source>
        <dbReference type="ARBA" id="ARBA00034438"/>
    </source>
</evidence>
<evidence type="ECO:0000256" key="13">
    <source>
        <dbReference type="ARBA" id="ARBA00023136"/>
    </source>
</evidence>
<accession>A0A212EXC6</accession>
<dbReference type="PROSITE" id="PS50089">
    <property type="entry name" value="ZF_RING_2"/>
    <property type="match status" value="1"/>
</dbReference>
<reference evidence="21 22" key="1">
    <citation type="journal article" date="2011" name="Cell">
        <title>The monarch butterfly genome yields insights into long-distance migration.</title>
        <authorList>
            <person name="Zhan S."/>
            <person name="Merlin C."/>
            <person name="Boore J.L."/>
            <person name="Reppert S.M."/>
        </authorList>
    </citation>
    <scope>NUCLEOTIDE SEQUENCE [LARGE SCALE GENOMIC DNA]</scope>
    <source>
        <strain evidence="21">F-2</strain>
    </source>
</reference>
<dbReference type="EC" id="2.3.2.36" evidence="17"/>
<evidence type="ECO:0000256" key="3">
    <source>
        <dbReference type="ARBA" id="ARBA00008704"/>
    </source>
</evidence>
<dbReference type="eggNOG" id="KOG2879">
    <property type="taxonomic scope" value="Eukaryota"/>
</dbReference>
<keyword evidence="5" id="KW-0808">Transferase</keyword>
<evidence type="ECO:0000256" key="12">
    <source>
        <dbReference type="ARBA" id="ARBA00022989"/>
    </source>
</evidence>
<keyword evidence="9" id="KW-0833">Ubl conjugation pathway</keyword>
<keyword evidence="13" id="KW-0472">Membrane</keyword>
<dbReference type="InterPro" id="IPR017907">
    <property type="entry name" value="Znf_RING_CS"/>
</dbReference>
<dbReference type="SUPFAM" id="SSF57850">
    <property type="entry name" value="RING/U-box"/>
    <property type="match status" value="1"/>
</dbReference>
<evidence type="ECO:0000256" key="4">
    <source>
        <dbReference type="ARBA" id="ARBA00022448"/>
    </source>
</evidence>
<dbReference type="Proteomes" id="UP000007151">
    <property type="component" value="Unassembled WGS sequence"/>
</dbReference>
<evidence type="ECO:0000256" key="11">
    <source>
        <dbReference type="ARBA" id="ARBA00022927"/>
    </source>
</evidence>
<dbReference type="InParanoid" id="A0A212EXC6"/>
<dbReference type="CDD" id="cd16526">
    <property type="entry name" value="RING-HC_PEX2"/>
    <property type="match status" value="1"/>
</dbReference>
<evidence type="ECO:0000256" key="6">
    <source>
        <dbReference type="ARBA" id="ARBA00022692"/>
    </source>
</evidence>
<keyword evidence="12" id="KW-1133">Transmembrane helix</keyword>
<dbReference type="Pfam" id="PF04757">
    <property type="entry name" value="Pex2_Pex12"/>
    <property type="match status" value="1"/>
</dbReference>
<evidence type="ECO:0000259" key="20">
    <source>
        <dbReference type="PROSITE" id="PS50089"/>
    </source>
</evidence>
<comment type="catalytic activity">
    <reaction evidence="16">
        <text>[E2 ubiquitin-conjugating enzyme]-S-ubiquitinyl-L-cysteine + [acceptor protein]-L-cysteine = [E2 ubiquitin-conjugating enzyme]-L-cysteine + [acceptor protein]-S-ubiquitinyl-L-cysteine.</text>
        <dbReference type="EC" id="2.3.2.36"/>
    </reaction>
</comment>
<comment type="pathway">
    <text evidence="2">Protein modification; protein ubiquitination.</text>
</comment>
<evidence type="ECO:0000313" key="21">
    <source>
        <dbReference type="EMBL" id="OWR46135.1"/>
    </source>
</evidence>
<feature type="domain" description="RING-type" evidence="20">
    <location>
        <begin position="226"/>
        <end position="266"/>
    </location>
</feature>
<organism evidence="21 22">
    <name type="scientific">Danaus plexippus plexippus</name>
    <dbReference type="NCBI Taxonomy" id="278856"/>
    <lineage>
        <taxon>Eukaryota</taxon>
        <taxon>Metazoa</taxon>
        <taxon>Ecdysozoa</taxon>
        <taxon>Arthropoda</taxon>
        <taxon>Hexapoda</taxon>
        <taxon>Insecta</taxon>
        <taxon>Pterygota</taxon>
        <taxon>Neoptera</taxon>
        <taxon>Endopterygota</taxon>
        <taxon>Lepidoptera</taxon>
        <taxon>Glossata</taxon>
        <taxon>Ditrysia</taxon>
        <taxon>Papilionoidea</taxon>
        <taxon>Nymphalidae</taxon>
        <taxon>Danainae</taxon>
        <taxon>Danaini</taxon>
        <taxon>Danaina</taxon>
        <taxon>Danaus</taxon>
        <taxon>Danaus</taxon>
    </lineage>
</organism>
<evidence type="ECO:0000256" key="17">
    <source>
        <dbReference type="ARBA" id="ARBA00034523"/>
    </source>
</evidence>
<dbReference type="PANTHER" id="PTHR48178:SF1">
    <property type="entry name" value="PEROXISOME BIOGENESIS FACTOR 2"/>
    <property type="match status" value="1"/>
</dbReference>
<dbReference type="PROSITE" id="PS00518">
    <property type="entry name" value="ZF_RING_1"/>
    <property type="match status" value="1"/>
</dbReference>
<gene>
    <name evidence="21" type="ORF">KGM_215878</name>
</gene>
<dbReference type="SMART" id="SM00184">
    <property type="entry name" value="RING"/>
    <property type="match status" value="1"/>
</dbReference>
<evidence type="ECO:0000256" key="8">
    <source>
        <dbReference type="ARBA" id="ARBA00022771"/>
    </source>
</evidence>
<dbReference type="InterPro" id="IPR006845">
    <property type="entry name" value="Pex_N"/>
</dbReference>
<keyword evidence="14" id="KW-0576">Peroxisome</keyword>
<evidence type="ECO:0000256" key="5">
    <source>
        <dbReference type="ARBA" id="ARBA00022679"/>
    </source>
</evidence>
<dbReference type="EMBL" id="AGBW02011787">
    <property type="protein sequence ID" value="OWR46135.1"/>
    <property type="molecule type" value="Genomic_DNA"/>
</dbReference>
<evidence type="ECO:0000256" key="1">
    <source>
        <dbReference type="ARBA" id="ARBA00004585"/>
    </source>
</evidence>
<dbReference type="InterPro" id="IPR025654">
    <property type="entry name" value="PEX2/10"/>
</dbReference>
<keyword evidence="6" id="KW-0812">Transmembrane</keyword>
<evidence type="ECO:0000313" key="22">
    <source>
        <dbReference type="Proteomes" id="UP000007151"/>
    </source>
</evidence>
<dbReference type="GO" id="GO:0005778">
    <property type="term" value="C:peroxisomal membrane"/>
    <property type="evidence" value="ECO:0007669"/>
    <property type="project" value="UniProtKB-SubCell"/>
</dbReference>
<keyword evidence="8 19" id="KW-0863">Zinc-finger</keyword>
<dbReference type="GO" id="GO:0016558">
    <property type="term" value="P:protein import into peroxisome matrix"/>
    <property type="evidence" value="ECO:0007669"/>
    <property type="project" value="InterPro"/>
</dbReference>
<dbReference type="GO" id="GO:0008270">
    <property type="term" value="F:zinc ion binding"/>
    <property type="evidence" value="ECO:0007669"/>
    <property type="project" value="UniProtKB-KW"/>
</dbReference>